<dbReference type="GO" id="GO:0004737">
    <property type="term" value="F:pyruvate decarboxylase activity"/>
    <property type="evidence" value="ECO:0007669"/>
    <property type="project" value="TreeGrafter"/>
</dbReference>
<feature type="domain" description="Thiamine pyrophosphate enzyme N-terminal TPP-binding" evidence="14">
    <location>
        <begin position="10"/>
        <end position="118"/>
    </location>
</feature>
<dbReference type="CDD" id="cd07038">
    <property type="entry name" value="TPP_PYR_PDC_IPDC_like"/>
    <property type="match status" value="1"/>
</dbReference>
<comment type="similarity">
    <text evidence="3 11">Belongs to the TPP enzyme family.</text>
</comment>
<dbReference type="CDD" id="cd02005">
    <property type="entry name" value="TPP_PDC_IPDC"/>
    <property type="match status" value="1"/>
</dbReference>
<evidence type="ECO:0000256" key="8">
    <source>
        <dbReference type="ARBA" id="ARBA00023128"/>
    </source>
</evidence>
<dbReference type="Pfam" id="PF02776">
    <property type="entry name" value="TPP_enzyme_N"/>
    <property type="match status" value="1"/>
</dbReference>
<organism evidence="15 16">
    <name type="scientific">Calocera cornea HHB12733</name>
    <dbReference type="NCBI Taxonomy" id="1353952"/>
    <lineage>
        <taxon>Eukaryota</taxon>
        <taxon>Fungi</taxon>
        <taxon>Dikarya</taxon>
        <taxon>Basidiomycota</taxon>
        <taxon>Agaricomycotina</taxon>
        <taxon>Dacrymycetes</taxon>
        <taxon>Dacrymycetales</taxon>
        <taxon>Dacrymycetaceae</taxon>
        <taxon>Calocera</taxon>
    </lineage>
</organism>
<dbReference type="FunFam" id="3.40.50.970:FF:000024">
    <property type="entry name" value="Pyruvate decarboxylase isozyme"/>
    <property type="match status" value="1"/>
</dbReference>
<dbReference type="SUPFAM" id="SSF52518">
    <property type="entry name" value="Thiamin diphosphate-binding fold (THDP-binding)"/>
    <property type="match status" value="2"/>
</dbReference>
<evidence type="ECO:0000313" key="15">
    <source>
        <dbReference type="EMBL" id="KZT54702.1"/>
    </source>
</evidence>
<dbReference type="Proteomes" id="UP000076842">
    <property type="component" value="Unassembled WGS sequence"/>
</dbReference>
<keyword evidence="7 11" id="KW-0786">Thiamine pyrophosphate</keyword>
<evidence type="ECO:0000256" key="4">
    <source>
        <dbReference type="ARBA" id="ARBA00022723"/>
    </source>
</evidence>
<evidence type="ECO:0000259" key="12">
    <source>
        <dbReference type="Pfam" id="PF00205"/>
    </source>
</evidence>
<dbReference type="InterPro" id="IPR029061">
    <property type="entry name" value="THDP-binding"/>
</dbReference>
<evidence type="ECO:0000256" key="11">
    <source>
        <dbReference type="RuleBase" id="RU362132"/>
    </source>
</evidence>
<keyword evidence="6 10" id="KW-0460">Magnesium</keyword>
<evidence type="ECO:0000256" key="3">
    <source>
        <dbReference type="ARBA" id="ARBA00007812"/>
    </source>
</evidence>
<evidence type="ECO:0000256" key="10">
    <source>
        <dbReference type="PIRSR" id="PIRSR036565-2"/>
    </source>
</evidence>
<keyword evidence="15" id="KW-0670">Pyruvate</keyword>
<evidence type="ECO:0000256" key="1">
    <source>
        <dbReference type="ARBA" id="ARBA00001964"/>
    </source>
</evidence>
<keyword evidence="4 10" id="KW-0479">Metal-binding</keyword>
<dbReference type="InterPro" id="IPR012001">
    <property type="entry name" value="Thiamin_PyroP_enz_TPP-bd_dom"/>
</dbReference>
<dbReference type="PIRSF" id="PIRSF036565">
    <property type="entry name" value="Pyruvt_ip_decrb"/>
    <property type="match status" value="1"/>
</dbReference>
<dbReference type="GO" id="GO:0005739">
    <property type="term" value="C:mitochondrion"/>
    <property type="evidence" value="ECO:0007669"/>
    <property type="project" value="UniProtKB-SubCell"/>
</dbReference>
<keyword evidence="8" id="KW-0496">Mitochondrion</keyword>
<evidence type="ECO:0000256" key="5">
    <source>
        <dbReference type="ARBA" id="ARBA00022793"/>
    </source>
</evidence>
<dbReference type="InterPro" id="IPR012000">
    <property type="entry name" value="Thiamin_PyroP_enz_cen_dom"/>
</dbReference>
<dbReference type="Gene3D" id="3.40.50.1220">
    <property type="entry name" value="TPP-binding domain"/>
    <property type="match status" value="1"/>
</dbReference>
<feature type="binding site" evidence="10">
    <location>
        <position position="475"/>
    </location>
    <ligand>
        <name>Mg(2+)</name>
        <dbReference type="ChEBI" id="CHEBI:18420"/>
    </ligand>
</feature>
<dbReference type="Pfam" id="PF02775">
    <property type="entry name" value="TPP_enzyme_C"/>
    <property type="match status" value="1"/>
</dbReference>
<evidence type="ECO:0000256" key="7">
    <source>
        <dbReference type="ARBA" id="ARBA00023052"/>
    </source>
</evidence>
<sequence>MASVQNGQVTLGNYLLERLIQLGVKQAFGVPGDFNMPFLDLIEDHPNIGYVGCCNELNAGYAADGYARVTGKVGAVITTFGVGELSATNAIAGAHSERVQVVHIVGVPSTVLQGHQAVLHHTLGDAKFDAFLHIAQHITAATATLFHAETAAAEIDQCLAAMLLKARPCYITIPTDLVNVEISAKSLETPLRPTIDHPSKEPTEAFLVNRIAHLFETAKKPVVLIDACSLRFHVVDIAQKLIEKTGVTFFTSPMGKAALNESHPNFGGIYIGDISMPAVKEAFETADFILAIGTMKSDFNSGSFTWRMPGERTVELHSDHVVFQYGRFEGVTFQTILPLLVEQVTPLKESQKVAVHPWPKYLGTPTGPITQEGLWPLTSTFFKENDIVFAETGTSAFGVLETKLPKGAIFGAQILWGSIGWAGGSILGAAVAAEESVVPRRTILFMGDGSWQLTIQELSTMARYKVKPIIFLLNNDGYTIERFIHGPNRHYNDIQAWKWTSLLDVFGAAEDSYATHQVKTFEELSALMKEPSFAAADKIQFVEIFIGKMDAPRALKLQASLTAKVNA</sequence>
<dbReference type="InterPro" id="IPR047213">
    <property type="entry name" value="TPP_PYR_PDC_IPDC-like"/>
</dbReference>
<comment type="subcellular location">
    <subcellularLocation>
        <location evidence="2">Mitochondrion</location>
    </subcellularLocation>
</comment>
<dbReference type="InterPro" id="IPR047214">
    <property type="entry name" value="TPP_PDC_IPDC"/>
</dbReference>
<dbReference type="Gene3D" id="3.40.50.970">
    <property type="match status" value="2"/>
</dbReference>
<keyword evidence="9" id="KW-0456">Lyase</keyword>
<name>A0A165EEL2_9BASI</name>
<feature type="binding site" evidence="10">
    <location>
        <position position="477"/>
    </location>
    <ligand>
        <name>Mg(2+)</name>
        <dbReference type="ChEBI" id="CHEBI:18420"/>
    </ligand>
</feature>
<evidence type="ECO:0000256" key="2">
    <source>
        <dbReference type="ARBA" id="ARBA00004173"/>
    </source>
</evidence>
<dbReference type="GO" id="GO:0000949">
    <property type="term" value="P:aromatic amino acid family catabolic process to alcohol via Ehrlich pathway"/>
    <property type="evidence" value="ECO:0007669"/>
    <property type="project" value="TreeGrafter"/>
</dbReference>
<dbReference type="PANTHER" id="PTHR43452:SF30">
    <property type="entry name" value="PYRUVATE DECARBOXYLASE ISOZYME 1-RELATED"/>
    <property type="match status" value="1"/>
</dbReference>
<dbReference type="Pfam" id="PF00205">
    <property type="entry name" value="TPP_enzyme_M"/>
    <property type="match status" value="1"/>
</dbReference>
<dbReference type="GO" id="GO:0030976">
    <property type="term" value="F:thiamine pyrophosphate binding"/>
    <property type="evidence" value="ECO:0007669"/>
    <property type="project" value="InterPro"/>
</dbReference>
<evidence type="ECO:0000256" key="6">
    <source>
        <dbReference type="ARBA" id="ARBA00022842"/>
    </source>
</evidence>
<dbReference type="FunCoup" id="A0A165EEL2">
    <property type="interactions" value="111"/>
</dbReference>
<feature type="domain" description="Thiamine pyrophosphate enzyme TPP-binding" evidence="13">
    <location>
        <begin position="413"/>
        <end position="530"/>
    </location>
</feature>
<dbReference type="InterPro" id="IPR012110">
    <property type="entry name" value="PDC/IPDC-like"/>
</dbReference>
<dbReference type="InParanoid" id="A0A165EEL2"/>
<keyword evidence="16" id="KW-1185">Reference proteome</keyword>
<evidence type="ECO:0000259" key="14">
    <source>
        <dbReference type="Pfam" id="PF02776"/>
    </source>
</evidence>
<dbReference type="PANTHER" id="PTHR43452">
    <property type="entry name" value="PYRUVATE DECARBOXYLASE"/>
    <property type="match status" value="1"/>
</dbReference>
<comment type="cofactor">
    <cofactor evidence="1">
        <name>thiamine diphosphate</name>
        <dbReference type="ChEBI" id="CHEBI:58937"/>
    </cofactor>
</comment>
<comment type="cofactor">
    <cofactor evidence="10">
        <name>Mg(2+)</name>
        <dbReference type="ChEBI" id="CHEBI:18420"/>
    </cofactor>
    <text evidence="10">Binds 1 Mg(2+) per subunit.</text>
</comment>
<dbReference type="SUPFAM" id="SSF52467">
    <property type="entry name" value="DHS-like NAD/FAD-binding domain"/>
    <property type="match status" value="1"/>
</dbReference>
<keyword evidence="5" id="KW-0210">Decarboxylase</keyword>
<protein>
    <submittedName>
        <fullName evidence="15">Pyruvate decarboxylase</fullName>
    </submittedName>
</protein>
<evidence type="ECO:0000259" key="13">
    <source>
        <dbReference type="Pfam" id="PF02775"/>
    </source>
</evidence>
<dbReference type="EMBL" id="KV424009">
    <property type="protein sequence ID" value="KZT54702.1"/>
    <property type="molecule type" value="Genomic_DNA"/>
</dbReference>
<dbReference type="GO" id="GO:0005634">
    <property type="term" value="C:nucleus"/>
    <property type="evidence" value="ECO:0007669"/>
    <property type="project" value="TreeGrafter"/>
</dbReference>
<proteinExistence type="inferred from homology"/>
<evidence type="ECO:0000256" key="9">
    <source>
        <dbReference type="ARBA" id="ARBA00023239"/>
    </source>
</evidence>
<dbReference type="FunFam" id="3.40.50.970:FF:000019">
    <property type="entry name" value="Pyruvate decarboxylase isozyme"/>
    <property type="match status" value="1"/>
</dbReference>
<feature type="binding site" evidence="10">
    <location>
        <position position="448"/>
    </location>
    <ligand>
        <name>Mg(2+)</name>
        <dbReference type="ChEBI" id="CHEBI:18420"/>
    </ligand>
</feature>
<feature type="domain" description="Thiamine pyrophosphate enzyme central" evidence="12">
    <location>
        <begin position="208"/>
        <end position="321"/>
    </location>
</feature>
<dbReference type="AlphaFoldDB" id="A0A165EEL2"/>
<dbReference type="STRING" id="1353952.A0A165EEL2"/>
<dbReference type="GO" id="GO:0005829">
    <property type="term" value="C:cytosol"/>
    <property type="evidence" value="ECO:0007669"/>
    <property type="project" value="TreeGrafter"/>
</dbReference>
<evidence type="ECO:0000313" key="16">
    <source>
        <dbReference type="Proteomes" id="UP000076842"/>
    </source>
</evidence>
<accession>A0A165EEL2</accession>
<gene>
    <name evidence="15" type="ORF">CALCODRAFT_485351</name>
</gene>
<dbReference type="InterPro" id="IPR029035">
    <property type="entry name" value="DHS-like_NAD/FAD-binding_dom"/>
</dbReference>
<dbReference type="InterPro" id="IPR011766">
    <property type="entry name" value="TPP_enzyme_TPP-bd"/>
</dbReference>
<reference evidence="15 16" key="1">
    <citation type="journal article" date="2016" name="Mol. Biol. Evol.">
        <title>Comparative Genomics of Early-Diverging Mushroom-Forming Fungi Provides Insights into the Origins of Lignocellulose Decay Capabilities.</title>
        <authorList>
            <person name="Nagy L.G."/>
            <person name="Riley R."/>
            <person name="Tritt A."/>
            <person name="Adam C."/>
            <person name="Daum C."/>
            <person name="Floudas D."/>
            <person name="Sun H."/>
            <person name="Yadav J.S."/>
            <person name="Pangilinan J."/>
            <person name="Larsson K.H."/>
            <person name="Matsuura K."/>
            <person name="Barry K."/>
            <person name="Labutti K."/>
            <person name="Kuo R."/>
            <person name="Ohm R.A."/>
            <person name="Bhattacharya S.S."/>
            <person name="Shirouzu T."/>
            <person name="Yoshinaga Y."/>
            <person name="Martin F.M."/>
            <person name="Grigoriev I.V."/>
            <person name="Hibbett D.S."/>
        </authorList>
    </citation>
    <scope>NUCLEOTIDE SEQUENCE [LARGE SCALE GENOMIC DNA]</scope>
    <source>
        <strain evidence="15 16">HHB12733</strain>
    </source>
</reference>
<dbReference type="GO" id="GO:0000287">
    <property type="term" value="F:magnesium ion binding"/>
    <property type="evidence" value="ECO:0007669"/>
    <property type="project" value="InterPro"/>
</dbReference>
<dbReference type="OrthoDB" id="3970464at2759"/>